<keyword evidence="2" id="KW-0812">Transmembrane</keyword>
<feature type="transmembrane region" description="Helical" evidence="2">
    <location>
        <begin position="389"/>
        <end position="409"/>
    </location>
</feature>
<dbReference type="eggNOG" id="ENOG502T4M0">
    <property type="taxonomic scope" value="Eukaryota"/>
</dbReference>
<comment type="caution">
    <text evidence="3">The sequence shown here is derived from an EMBL/GenBank/DDBJ whole genome shotgun (WGS) entry which is preliminary data.</text>
</comment>
<name>A8NLF0_COPC7</name>
<feature type="compositionally biased region" description="Basic and acidic residues" evidence="1">
    <location>
        <begin position="537"/>
        <end position="546"/>
    </location>
</feature>
<evidence type="ECO:0000256" key="2">
    <source>
        <dbReference type="SAM" id="Phobius"/>
    </source>
</evidence>
<dbReference type="HOGENOM" id="CLU_371369_0_0_1"/>
<feature type="transmembrane region" description="Helical" evidence="2">
    <location>
        <begin position="249"/>
        <end position="270"/>
    </location>
</feature>
<dbReference type="EMBL" id="AACS02000012">
    <property type="protein sequence ID" value="EAU87117.2"/>
    <property type="molecule type" value="Genomic_DNA"/>
</dbReference>
<keyword evidence="2" id="KW-0472">Membrane</keyword>
<dbReference type="KEGG" id="cci:CC1G_05806"/>
<organism evidence="3 4">
    <name type="scientific">Coprinopsis cinerea (strain Okayama-7 / 130 / ATCC MYA-4618 / FGSC 9003)</name>
    <name type="common">Inky cap fungus</name>
    <name type="synonym">Hormographiella aspergillata</name>
    <dbReference type="NCBI Taxonomy" id="240176"/>
    <lineage>
        <taxon>Eukaryota</taxon>
        <taxon>Fungi</taxon>
        <taxon>Dikarya</taxon>
        <taxon>Basidiomycota</taxon>
        <taxon>Agaricomycotina</taxon>
        <taxon>Agaricomycetes</taxon>
        <taxon>Agaricomycetidae</taxon>
        <taxon>Agaricales</taxon>
        <taxon>Agaricineae</taxon>
        <taxon>Psathyrellaceae</taxon>
        <taxon>Coprinopsis</taxon>
    </lineage>
</organism>
<sequence length="871" mass="95200">MAPADFIGEDDLRQLFSEAFTSFSPLAALVGADATRSLSNHVSNKKQLLAVSLTPIGALGVMSTVCKGTNLGAIKDLLGAGESDIYDACSELGCGSLHGVVPLFSKRGGLTCHNKTRNAGIAASAVIRARWDLSVAVSSESQSKGDEDSGALDFPELAKFLDTIHMSTLSGRMEWRCGDSDAGGYKEQGEVVARVRALILQSWDGVHGTWSKDLFVRFQESEDALISKGAGAIELHWLTPSMPLEQNSLIIFAYIAFFTIVPIGFTLAATHPLGWQEARASALLLGGQAVLSLGHFLAQWVLGRQRTSVYVELPRRNFADSWMLVDNTWFTGNLARRRVSNNSLAPGRMTVGQHVSINPVIPAWQALVILLAIAAGFLAFYIGARSSHLYVVLFLIGTFFFGNLLKGYIITVANQAYVTPLNNPGYENEVVPLPERRTWMQLLTRLFDYLQSVPARFKRKRRTNAPDADSDVEFQGAQCSHSIGLDEKNGFSPDVQVREVEDQWTSEVWPEALIPLPSSEVSLHRQPSTASSSSGSRVKERPRNDTYDTVVSPSEPQSESAAFGSSSKLVDGLESPLNKLENEIFVPVNLNEKACLKVDESLPLPELKETEPNAPPPVTGSVTNCQHRVYAKIALRRHDSIGLFYFSSAQIWGVAAHIIYETLHDKIQWDPHMRKEPLLILPFEFYERTPGSQSGASPGIPTSATLILALDETINEDVFWMAGMEFVTILCGAFTDRERLVSEYEESTRAEYVAAYVHYVTKYILQAYVVPEPEGASTMVGGTNNLLLQAPEVALGDRLQRVRSSGSSVGHGASSGQELAASAYPGVASMMRAIDLVRRKYAFDSSVFAVPQMRQFARSAVEAVLGPGEGW</sequence>
<protein>
    <submittedName>
        <fullName evidence="3">Uncharacterized protein</fullName>
    </submittedName>
</protein>
<feature type="transmembrane region" description="Helical" evidence="2">
    <location>
        <begin position="363"/>
        <end position="382"/>
    </location>
</feature>
<dbReference type="AlphaFoldDB" id="A8NLF0"/>
<feature type="compositionally biased region" description="Polar residues" evidence="1">
    <location>
        <begin position="547"/>
        <end position="566"/>
    </location>
</feature>
<dbReference type="Proteomes" id="UP000001861">
    <property type="component" value="Unassembled WGS sequence"/>
</dbReference>
<feature type="compositionally biased region" description="Polar residues" evidence="1">
    <location>
        <begin position="520"/>
        <end position="536"/>
    </location>
</feature>
<evidence type="ECO:0000256" key="1">
    <source>
        <dbReference type="SAM" id="MobiDB-lite"/>
    </source>
</evidence>
<evidence type="ECO:0000313" key="4">
    <source>
        <dbReference type="Proteomes" id="UP000001861"/>
    </source>
</evidence>
<feature type="transmembrane region" description="Helical" evidence="2">
    <location>
        <begin position="282"/>
        <end position="302"/>
    </location>
</feature>
<dbReference type="GeneID" id="6011186"/>
<accession>A8NLF0</accession>
<dbReference type="OrthoDB" id="3018795at2759"/>
<proteinExistence type="predicted"/>
<reference evidence="3 4" key="1">
    <citation type="journal article" date="2010" name="Proc. Natl. Acad. Sci. U.S.A.">
        <title>Insights into evolution of multicellular fungi from the assembled chromosomes of the mushroom Coprinopsis cinerea (Coprinus cinereus).</title>
        <authorList>
            <person name="Stajich J.E."/>
            <person name="Wilke S.K."/>
            <person name="Ahren D."/>
            <person name="Au C.H."/>
            <person name="Birren B.W."/>
            <person name="Borodovsky M."/>
            <person name="Burns C."/>
            <person name="Canback B."/>
            <person name="Casselton L.A."/>
            <person name="Cheng C.K."/>
            <person name="Deng J."/>
            <person name="Dietrich F.S."/>
            <person name="Fargo D.C."/>
            <person name="Farman M.L."/>
            <person name="Gathman A.C."/>
            <person name="Goldberg J."/>
            <person name="Guigo R."/>
            <person name="Hoegger P.J."/>
            <person name="Hooker J.B."/>
            <person name="Huggins A."/>
            <person name="James T.Y."/>
            <person name="Kamada T."/>
            <person name="Kilaru S."/>
            <person name="Kodira C."/>
            <person name="Kues U."/>
            <person name="Kupfer D."/>
            <person name="Kwan H.S."/>
            <person name="Lomsadze A."/>
            <person name="Li W."/>
            <person name="Lilly W.W."/>
            <person name="Ma L.J."/>
            <person name="Mackey A.J."/>
            <person name="Manning G."/>
            <person name="Martin F."/>
            <person name="Muraguchi H."/>
            <person name="Natvig D.O."/>
            <person name="Palmerini H."/>
            <person name="Ramesh M.A."/>
            <person name="Rehmeyer C.J."/>
            <person name="Roe B.A."/>
            <person name="Shenoy N."/>
            <person name="Stanke M."/>
            <person name="Ter-Hovhannisyan V."/>
            <person name="Tunlid A."/>
            <person name="Velagapudi R."/>
            <person name="Vision T.J."/>
            <person name="Zeng Q."/>
            <person name="Zolan M.E."/>
            <person name="Pukkila P.J."/>
        </authorList>
    </citation>
    <scope>NUCLEOTIDE SEQUENCE [LARGE SCALE GENOMIC DNA]</scope>
    <source>
        <strain evidence="4">Okayama-7 / 130 / ATCC MYA-4618 / FGSC 9003</strain>
    </source>
</reference>
<keyword evidence="4" id="KW-1185">Reference proteome</keyword>
<dbReference type="VEuPathDB" id="FungiDB:CC1G_05806"/>
<dbReference type="InParanoid" id="A8NLF0"/>
<evidence type="ECO:0000313" key="3">
    <source>
        <dbReference type="EMBL" id="EAU87117.2"/>
    </source>
</evidence>
<gene>
    <name evidence="3" type="ORF">CC1G_05806</name>
</gene>
<feature type="region of interest" description="Disordered" evidence="1">
    <location>
        <begin position="520"/>
        <end position="566"/>
    </location>
</feature>
<dbReference type="RefSeq" id="XP_001834669.2">
    <property type="nucleotide sequence ID" value="XM_001834617.2"/>
</dbReference>
<keyword evidence="2" id="KW-1133">Transmembrane helix</keyword>